<evidence type="ECO:0000313" key="2">
    <source>
        <dbReference type="Proteomes" id="UP000235672"/>
    </source>
</evidence>
<sequence>MCYVDTFLFYFHCGHQTFQARSEKCVNTSGCINGQPHHYTSVNALCPSCQEGKPRLESDERSKAKAKFKRLQAEEEEFRYELNEKNEPEERYLCSLDQKSPDFSITEAIRLQELHGNLEKVLKYYLGDAHNDLKARRDRLDEAIANVPDKNSALRTGNNGHLDKISYLANILQEFAWAFGISQKDMDRAAALKLPCRFSHYVVLNSYPLRYWPY</sequence>
<proteinExistence type="predicted"/>
<protein>
    <submittedName>
        <fullName evidence="1">Uncharacterized protein</fullName>
    </submittedName>
</protein>
<dbReference type="Proteomes" id="UP000235672">
    <property type="component" value="Unassembled WGS sequence"/>
</dbReference>
<accession>A0A2J6QKD0</accession>
<name>A0A2J6QKD0_9HELO</name>
<dbReference type="EMBL" id="KZ613467">
    <property type="protein sequence ID" value="PMD26728.1"/>
    <property type="molecule type" value="Genomic_DNA"/>
</dbReference>
<organism evidence="1 2">
    <name type="scientific">Hyaloscypha hepaticicola</name>
    <dbReference type="NCBI Taxonomy" id="2082293"/>
    <lineage>
        <taxon>Eukaryota</taxon>
        <taxon>Fungi</taxon>
        <taxon>Dikarya</taxon>
        <taxon>Ascomycota</taxon>
        <taxon>Pezizomycotina</taxon>
        <taxon>Leotiomycetes</taxon>
        <taxon>Helotiales</taxon>
        <taxon>Hyaloscyphaceae</taxon>
        <taxon>Hyaloscypha</taxon>
    </lineage>
</organism>
<reference evidence="1 2" key="1">
    <citation type="submission" date="2016-05" db="EMBL/GenBank/DDBJ databases">
        <title>A degradative enzymes factory behind the ericoid mycorrhizal symbiosis.</title>
        <authorList>
            <consortium name="DOE Joint Genome Institute"/>
            <person name="Martino E."/>
            <person name="Morin E."/>
            <person name="Grelet G."/>
            <person name="Kuo A."/>
            <person name="Kohler A."/>
            <person name="Daghino S."/>
            <person name="Barry K."/>
            <person name="Choi C."/>
            <person name="Cichocki N."/>
            <person name="Clum A."/>
            <person name="Copeland A."/>
            <person name="Hainaut M."/>
            <person name="Haridas S."/>
            <person name="Labutti K."/>
            <person name="Lindquist E."/>
            <person name="Lipzen A."/>
            <person name="Khouja H.-R."/>
            <person name="Murat C."/>
            <person name="Ohm R."/>
            <person name="Olson A."/>
            <person name="Spatafora J."/>
            <person name="Veneault-Fourrey C."/>
            <person name="Henrissat B."/>
            <person name="Grigoriev I."/>
            <person name="Martin F."/>
            <person name="Perotto S."/>
        </authorList>
    </citation>
    <scope>NUCLEOTIDE SEQUENCE [LARGE SCALE GENOMIC DNA]</scope>
    <source>
        <strain evidence="1 2">UAMH 7357</strain>
    </source>
</reference>
<dbReference type="OrthoDB" id="10494474at2759"/>
<evidence type="ECO:0000313" key="1">
    <source>
        <dbReference type="EMBL" id="PMD26728.1"/>
    </source>
</evidence>
<keyword evidence="2" id="KW-1185">Reference proteome</keyword>
<gene>
    <name evidence="1" type="ORF">NA56DRAFT_697964</name>
</gene>
<dbReference type="AlphaFoldDB" id="A0A2J6QKD0"/>